<feature type="signal peptide" evidence="5">
    <location>
        <begin position="1"/>
        <end position="22"/>
    </location>
</feature>
<evidence type="ECO:0000256" key="2">
    <source>
        <dbReference type="ARBA" id="ARBA00007639"/>
    </source>
</evidence>
<dbReference type="PANTHER" id="PTHR46847:SF1">
    <property type="entry name" value="D-ALLOSE-BINDING PERIPLASMIC PROTEIN-RELATED"/>
    <property type="match status" value="1"/>
</dbReference>
<dbReference type="InterPro" id="IPR028082">
    <property type="entry name" value="Peripla_BP_I"/>
</dbReference>
<protein>
    <submittedName>
        <fullName evidence="7">Ribose ABC transport system, periplasmic ribose-binding protein RbsB</fullName>
    </submittedName>
</protein>
<evidence type="ECO:0000256" key="5">
    <source>
        <dbReference type="SAM" id="SignalP"/>
    </source>
</evidence>
<dbReference type="PROSITE" id="PS51257">
    <property type="entry name" value="PROKAR_LIPOPROTEIN"/>
    <property type="match status" value="1"/>
</dbReference>
<feature type="region of interest" description="Disordered" evidence="4">
    <location>
        <begin position="30"/>
        <end position="57"/>
    </location>
</feature>
<comment type="similarity">
    <text evidence="2">Belongs to the bacterial solute-binding protein 2 family.</text>
</comment>
<comment type="subcellular location">
    <subcellularLocation>
        <location evidence="1">Cell envelope</location>
    </subcellularLocation>
</comment>
<feature type="chain" id="PRO_5039426663" evidence="5">
    <location>
        <begin position="23"/>
        <end position="352"/>
    </location>
</feature>
<dbReference type="OrthoDB" id="9800520at2"/>
<sequence>MRMKKQIAVILGILLLATCLLAGCSSQEAPAPSADGTTEAKASESAAAVQSADGEKSGKPVLGVSLFYRRDEYYKDLDASFVKEAADAGLDIIIQDADSDASKQTQQLEDFVQQGVDAIALAPCDPAGLVPAIEAAVDAGIPVVVFDNQAETDKVSTSVNFDYEEDGGMVGDWTANYINEKLDGKAKVAVIDFPQSPIVCGGRVNGFVNKVKELPGVEIVSQQDGKASRSDSMNVMENILTSNPDVQIVFGVNFDTCAGAKAAIEAAGRDDIIVVGSAYGEEEFQALANDDAILKAFSTSSPQQQAKDTVAAVVKILNGESVEKDTLSHSQLLDAQTIKDYDWESIIAARES</sequence>
<dbReference type="PANTHER" id="PTHR46847">
    <property type="entry name" value="D-ALLOSE-BINDING PERIPLASMIC PROTEIN-RELATED"/>
    <property type="match status" value="1"/>
</dbReference>
<dbReference type="Gene3D" id="3.40.50.2300">
    <property type="match status" value="2"/>
</dbReference>
<proteinExistence type="inferred from homology"/>
<keyword evidence="3 5" id="KW-0732">Signal</keyword>
<accession>A0A0M2NAY4</accession>
<evidence type="ECO:0000313" key="8">
    <source>
        <dbReference type="Proteomes" id="UP000034076"/>
    </source>
</evidence>
<gene>
    <name evidence="7" type="ORF">CHK_2991</name>
</gene>
<dbReference type="AlphaFoldDB" id="A0A0M2NAY4"/>
<comment type="caution">
    <text evidence="7">The sequence shown here is derived from an EMBL/GenBank/DDBJ whole genome shotgun (WGS) entry which is preliminary data.</text>
</comment>
<reference evidence="7 8" key="1">
    <citation type="submission" date="2015-04" db="EMBL/GenBank/DDBJ databases">
        <title>Draft genome sequence of bacteremic isolate Catabacter hongkongensis type strain HKU16T.</title>
        <authorList>
            <person name="Lau S.K."/>
            <person name="Teng J.L."/>
            <person name="Huang Y."/>
            <person name="Curreem S.O."/>
            <person name="Tsui S.K."/>
            <person name="Woo P.C."/>
        </authorList>
    </citation>
    <scope>NUCLEOTIDE SEQUENCE [LARGE SCALE GENOMIC DNA]</scope>
    <source>
        <strain evidence="7 8">HKU16</strain>
    </source>
</reference>
<keyword evidence="8" id="KW-1185">Reference proteome</keyword>
<feature type="compositionally biased region" description="Low complexity" evidence="4">
    <location>
        <begin position="43"/>
        <end position="52"/>
    </location>
</feature>
<organism evidence="7 8">
    <name type="scientific">Christensenella hongkongensis</name>
    <dbReference type="NCBI Taxonomy" id="270498"/>
    <lineage>
        <taxon>Bacteria</taxon>
        <taxon>Bacillati</taxon>
        <taxon>Bacillota</taxon>
        <taxon>Clostridia</taxon>
        <taxon>Christensenellales</taxon>
        <taxon>Christensenellaceae</taxon>
        <taxon>Christensenella</taxon>
    </lineage>
</organism>
<evidence type="ECO:0000256" key="4">
    <source>
        <dbReference type="SAM" id="MobiDB-lite"/>
    </source>
</evidence>
<evidence type="ECO:0000313" key="7">
    <source>
        <dbReference type="EMBL" id="KKI49413.1"/>
    </source>
</evidence>
<evidence type="ECO:0000256" key="3">
    <source>
        <dbReference type="ARBA" id="ARBA00022729"/>
    </source>
</evidence>
<feature type="domain" description="Periplasmic binding protein" evidence="6">
    <location>
        <begin position="63"/>
        <end position="320"/>
    </location>
</feature>
<name>A0A0M2NAY4_9FIRM</name>
<dbReference type="STRING" id="270498.CHK_2991"/>
<dbReference type="EMBL" id="LAYJ01000133">
    <property type="protein sequence ID" value="KKI49413.1"/>
    <property type="molecule type" value="Genomic_DNA"/>
</dbReference>
<dbReference type="RefSeq" id="WP_046444764.1">
    <property type="nucleotide sequence ID" value="NZ_LAYJ01000133.1"/>
</dbReference>
<dbReference type="Proteomes" id="UP000034076">
    <property type="component" value="Unassembled WGS sequence"/>
</dbReference>
<dbReference type="SUPFAM" id="SSF53822">
    <property type="entry name" value="Periplasmic binding protein-like I"/>
    <property type="match status" value="1"/>
</dbReference>
<evidence type="ECO:0000256" key="1">
    <source>
        <dbReference type="ARBA" id="ARBA00004196"/>
    </source>
</evidence>
<dbReference type="InterPro" id="IPR025997">
    <property type="entry name" value="SBP_2_dom"/>
</dbReference>
<dbReference type="Pfam" id="PF13407">
    <property type="entry name" value="Peripla_BP_4"/>
    <property type="match status" value="1"/>
</dbReference>
<dbReference type="GO" id="GO:0030313">
    <property type="term" value="C:cell envelope"/>
    <property type="evidence" value="ECO:0007669"/>
    <property type="project" value="UniProtKB-SubCell"/>
</dbReference>
<dbReference type="GO" id="GO:0030246">
    <property type="term" value="F:carbohydrate binding"/>
    <property type="evidence" value="ECO:0007669"/>
    <property type="project" value="UniProtKB-ARBA"/>
</dbReference>
<evidence type="ECO:0000259" key="6">
    <source>
        <dbReference type="Pfam" id="PF13407"/>
    </source>
</evidence>